<evidence type="ECO:0000259" key="1">
    <source>
        <dbReference type="Pfam" id="PF01261"/>
    </source>
</evidence>
<organism evidence="2 3">
    <name type="scientific">Paenibacillus residui</name>
    <dbReference type="NCBI Taxonomy" id="629724"/>
    <lineage>
        <taxon>Bacteria</taxon>
        <taxon>Bacillati</taxon>
        <taxon>Bacillota</taxon>
        <taxon>Bacilli</taxon>
        <taxon>Bacillales</taxon>
        <taxon>Paenibacillaceae</taxon>
        <taxon>Paenibacillus</taxon>
    </lineage>
</organism>
<evidence type="ECO:0000313" key="3">
    <source>
        <dbReference type="Proteomes" id="UP001597120"/>
    </source>
</evidence>
<reference evidence="3" key="1">
    <citation type="journal article" date="2019" name="Int. J. Syst. Evol. Microbiol.">
        <title>The Global Catalogue of Microorganisms (GCM) 10K type strain sequencing project: providing services to taxonomists for standard genome sequencing and annotation.</title>
        <authorList>
            <consortium name="The Broad Institute Genomics Platform"/>
            <consortium name="The Broad Institute Genome Sequencing Center for Infectious Disease"/>
            <person name="Wu L."/>
            <person name="Ma J."/>
        </authorList>
    </citation>
    <scope>NUCLEOTIDE SEQUENCE [LARGE SCALE GENOMIC DNA]</scope>
    <source>
        <strain evidence="3">CCUG 57263</strain>
    </source>
</reference>
<comment type="caution">
    <text evidence="2">The sequence shown here is derived from an EMBL/GenBank/DDBJ whole genome shotgun (WGS) entry which is preliminary data.</text>
</comment>
<dbReference type="Proteomes" id="UP001597120">
    <property type="component" value="Unassembled WGS sequence"/>
</dbReference>
<dbReference type="InterPro" id="IPR013022">
    <property type="entry name" value="Xyl_isomerase-like_TIM-brl"/>
</dbReference>
<dbReference type="PANTHER" id="PTHR12110:SF41">
    <property type="entry name" value="INOSOSE DEHYDRATASE"/>
    <property type="match status" value="1"/>
</dbReference>
<keyword evidence="3" id="KW-1185">Reference proteome</keyword>
<feature type="domain" description="Xylose isomerase-like TIM barrel" evidence="1">
    <location>
        <begin position="22"/>
        <end position="261"/>
    </location>
</feature>
<dbReference type="Gene3D" id="3.20.20.150">
    <property type="entry name" value="Divalent-metal-dependent TIM barrel enzymes"/>
    <property type="match status" value="1"/>
</dbReference>
<sequence>MKFGTYFAYWEQSWDTEYLKYVKKVADLGFDVLEVGAAGIVNMSDDDLYALKAEAEKYNITLTAGIGLPKEYDVSSQDENVRQNGIAFMKKILDALHKAGIKAIGGTIYSYWPVDYSKPIDKPAAREQSIKSMQELADYAAQYDITLLVETLNRFEQFLLNDAKEAVEYVKAVNKNNVKVMLDSFHMNIEEDYIGDAIRYTGDYLGHFHIGECNRKVPGKGHMPWAEMGQALRDINYDGCVVMEPFVRPGGIVGSDIKVWRDLSDNADEAKLDADIKEALEFVKKEFLR</sequence>
<dbReference type="PANTHER" id="PTHR12110">
    <property type="entry name" value="HYDROXYPYRUVATE ISOMERASE"/>
    <property type="match status" value="1"/>
</dbReference>
<dbReference type="RefSeq" id="WP_144938274.1">
    <property type="nucleotide sequence ID" value="NZ_JBHTIU010000061.1"/>
</dbReference>
<accession>A0ABW3DEA9</accession>
<protein>
    <submittedName>
        <fullName evidence="2">TIM barrel protein</fullName>
    </submittedName>
</protein>
<dbReference type="SUPFAM" id="SSF51658">
    <property type="entry name" value="Xylose isomerase-like"/>
    <property type="match status" value="1"/>
</dbReference>
<dbReference type="Pfam" id="PF01261">
    <property type="entry name" value="AP_endonuc_2"/>
    <property type="match status" value="1"/>
</dbReference>
<proteinExistence type="predicted"/>
<gene>
    <name evidence="2" type="ORF">ACFQ03_16850</name>
</gene>
<dbReference type="EMBL" id="JBHTIU010000061">
    <property type="protein sequence ID" value="MFD0870812.1"/>
    <property type="molecule type" value="Genomic_DNA"/>
</dbReference>
<name>A0ABW3DEA9_9BACL</name>
<evidence type="ECO:0000313" key="2">
    <source>
        <dbReference type="EMBL" id="MFD0870812.1"/>
    </source>
</evidence>
<dbReference type="InterPro" id="IPR036237">
    <property type="entry name" value="Xyl_isomerase-like_sf"/>
</dbReference>
<dbReference type="InterPro" id="IPR050312">
    <property type="entry name" value="IolE/XylAMocC-like"/>
</dbReference>